<sequence length="325" mass="35999">MALLRQWGLTLGKWAGRSGVQVQKDSGDPALAQVRAAAASGDWSAVREVLEARPESEDRTELLWAVGDTAGVERWITGVLEAEPEAALPRLVAGIRHISWAWEARTSARAEHVSREQFEVFHARLRTAEEWLYEVAEREPRWISPWYGLQITGRGLQVGQATARSRFEAAVRRDPRHLGAHQQQLQQVCKKWGGSHEEMHAFARAAALGAPGGALLGQLVAVAHIEQWLSLDGGADYAYMMRSEVKDSLHEAAEHSYRHPDFVRHGAWNQVLNSFAMAFSLAGERGAARACFEATEGRATEFPWSYMNGSHPAAAYRTQRSATGL</sequence>
<evidence type="ECO:0000313" key="1">
    <source>
        <dbReference type="EMBL" id="GGZ47589.1"/>
    </source>
</evidence>
<reference evidence="1" key="2">
    <citation type="submission" date="2020-09" db="EMBL/GenBank/DDBJ databases">
        <authorList>
            <person name="Sun Q."/>
            <person name="Ohkuma M."/>
        </authorList>
    </citation>
    <scope>NUCLEOTIDE SEQUENCE</scope>
    <source>
        <strain evidence="1">JCM 4834</strain>
    </source>
</reference>
<accession>A0A918UZI2</accession>
<organism evidence="1 2">
    <name type="scientific">Streptomyces subrutilus</name>
    <dbReference type="NCBI Taxonomy" id="36818"/>
    <lineage>
        <taxon>Bacteria</taxon>
        <taxon>Bacillati</taxon>
        <taxon>Actinomycetota</taxon>
        <taxon>Actinomycetes</taxon>
        <taxon>Kitasatosporales</taxon>
        <taxon>Streptomycetaceae</taxon>
        <taxon>Streptomyces</taxon>
    </lineage>
</organism>
<gene>
    <name evidence="1" type="ORF">GCM10010371_03660</name>
</gene>
<dbReference type="Proteomes" id="UP000634660">
    <property type="component" value="Unassembled WGS sequence"/>
</dbReference>
<evidence type="ECO:0000313" key="2">
    <source>
        <dbReference type="Proteomes" id="UP000634660"/>
    </source>
</evidence>
<comment type="caution">
    <text evidence="1">The sequence shown here is derived from an EMBL/GenBank/DDBJ whole genome shotgun (WGS) entry which is preliminary data.</text>
</comment>
<reference evidence="1" key="1">
    <citation type="journal article" date="2014" name="Int. J. Syst. Evol. Microbiol.">
        <title>Complete genome sequence of Corynebacterium casei LMG S-19264T (=DSM 44701T), isolated from a smear-ripened cheese.</title>
        <authorList>
            <consortium name="US DOE Joint Genome Institute (JGI-PGF)"/>
            <person name="Walter F."/>
            <person name="Albersmeier A."/>
            <person name="Kalinowski J."/>
            <person name="Ruckert C."/>
        </authorList>
    </citation>
    <scope>NUCLEOTIDE SEQUENCE</scope>
    <source>
        <strain evidence="1">JCM 4834</strain>
    </source>
</reference>
<protein>
    <recommendedName>
        <fullName evidence="3">DUF4034 domain-containing protein</fullName>
    </recommendedName>
</protein>
<dbReference type="RefSeq" id="WP_229885832.1">
    <property type="nucleotide sequence ID" value="NZ_BMVX01000001.1"/>
</dbReference>
<dbReference type="EMBL" id="BMVX01000001">
    <property type="protein sequence ID" value="GGZ47589.1"/>
    <property type="molecule type" value="Genomic_DNA"/>
</dbReference>
<dbReference type="AlphaFoldDB" id="A0A918UZI2"/>
<name>A0A918UZI2_9ACTN</name>
<evidence type="ECO:0008006" key="3">
    <source>
        <dbReference type="Google" id="ProtNLM"/>
    </source>
</evidence>
<proteinExistence type="predicted"/>